<accession>A0A7S4HPK9</accession>
<organism evidence="2">
    <name type="scientific">Vannella robusta</name>
    <dbReference type="NCBI Taxonomy" id="1487602"/>
    <lineage>
        <taxon>Eukaryota</taxon>
        <taxon>Amoebozoa</taxon>
        <taxon>Discosea</taxon>
        <taxon>Flabellinia</taxon>
        <taxon>Vannellidae</taxon>
        <taxon>Vannella</taxon>
    </lineage>
</organism>
<feature type="region of interest" description="Disordered" evidence="1">
    <location>
        <begin position="1"/>
        <end position="26"/>
    </location>
</feature>
<name>A0A7S4HPK9_9EUKA</name>
<evidence type="ECO:0000256" key="1">
    <source>
        <dbReference type="SAM" id="MobiDB-lite"/>
    </source>
</evidence>
<evidence type="ECO:0000313" key="2">
    <source>
        <dbReference type="EMBL" id="CAE2205534.1"/>
    </source>
</evidence>
<dbReference type="AlphaFoldDB" id="A0A7S4HPK9"/>
<protein>
    <submittedName>
        <fullName evidence="2">Uncharacterized protein</fullName>
    </submittedName>
</protein>
<reference evidence="2" key="1">
    <citation type="submission" date="2021-01" db="EMBL/GenBank/DDBJ databases">
        <authorList>
            <person name="Corre E."/>
            <person name="Pelletier E."/>
            <person name="Niang G."/>
            <person name="Scheremetjew M."/>
            <person name="Finn R."/>
            <person name="Kale V."/>
            <person name="Holt S."/>
            <person name="Cochrane G."/>
            <person name="Meng A."/>
            <person name="Brown T."/>
            <person name="Cohen L."/>
        </authorList>
    </citation>
    <scope>NUCLEOTIDE SEQUENCE</scope>
    <source>
        <strain evidence="2">DIVA3 518/3/11/1/6</strain>
    </source>
</reference>
<proteinExistence type="predicted"/>
<gene>
    <name evidence="2" type="ORF">VSP0166_LOCUS3085</name>
</gene>
<sequence>MPKFFKKIKKQEDCTSPNQTVTMHKPAPMSRKVTIPFCKCDEDDVDPVEDDCDANKGCGKPMFYCGECFKLIKQKEGEQCSCAFTKRKLGNCKKGEYGMI</sequence>
<dbReference type="EMBL" id="HBKP01004282">
    <property type="protein sequence ID" value="CAE2205534.1"/>
    <property type="molecule type" value="Transcribed_RNA"/>
</dbReference>